<feature type="active site" description="O-(5'-phospho-DNA)-tyrosine intermediate" evidence="9">
    <location>
        <position position="4"/>
    </location>
</feature>
<dbReference type="InterPro" id="IPR002205">
    <property type="entry name" value="Topo_IIA_dom_A"/>
</dbReference>
<dbReference type="InterPro" id="IPR013758">
    <property type="entry name" value="Topo_IIA_A/C_ab"/>
</dbReference>
<dbReference type="InterPro" id="IPR001154">
    <property type="entry name" value="TopoII_euk"/>
</dbReference>
<dbReference type="OrthoDB" id="1725841at2759"/>
<evidence type="ECO:0000256" key="1">
    <source>
        <dbReference type="ARBA" id="ARBA00000185"/>
    </source>
</evidence>
<evidence type="ECO:0000259" key="10">
    <source>
        <dbReference type="PROSITE" id="PS52040"/>
    </source>
</evidence>
<dbReference type="Gene3D" id="3.90.199.10">
    <property type="entry name" value="Topoisomerase II, domain 5"/>
    <property type="match status" value="1"/>
</dbReference>
<dbReference type="Pfam" id="PF00521">
    <property type="entry name" value="DNA_topoisoIV"/>
    <property type="match status" value="1"/>
</dbReference>
<accession>A0A484KJL3</accession>
<keyword evidence="8 9" id="KW-0413">Isomerase</keyword>
<dbReference type="Proteomes" id="UP000595140">
    <property type="component" value="Unassembled WGS sequence"/>
</dbReference>
<dbReference type="GO" id="GO:0005634">
    <property type="term" value="C:nucleus"/>
    <property type="evidence" value="ECO:0007669"/>
    <property type="project" value="TreeGrafter"/>
</dbReference>
<dbReference type="GO" id="GO:0000712">
    <property type="term" value="P:resolution of meiotic recombination intermediates"/>
    <property type="evidence" value="ECO:0007669"/>
    <property type="project" value="TreeGrafter"/>
</dbReference>
<dbReference type="GO" id="GO:0005524">
    <property type="term" value="F:ATP binding"/>
    <property type="evidence" value="ECO:0007669"/>
    <property type="project" value="UniProtKB-KW"/>
</dbReference>
<keyword evidence="5" id="KW-0067">ATP-binding</keyword>
<protein>
    <recommendedName>
        <fullName evidence="3">DNA topoisomerase (ATP-hydrolyzing)</fullName>
        <ecNumber evidence="3">5.6.2.2</ecNumber>
    </recommendedName>
</protein>
<dbReference type="SUPFAM" id="SSF56719">
    <property type="entry name" value="Type II DNA topoisomerase"/>
    <property type="match status" value="1"/>
</dbReference>
<reference evidence="11 12" key="1">
    <citation type="submission" date="2018-04" db="EMBL/GenBank/DDBJ databases">
        <authorList>
            <person name="Vogel A."/>
        </authorList>
    </citation>
    <scope>NUCLEOTIDE SEQUENCE [LARGE SCALE GENOMIC DNA]</scope>
</reference>
<evidence type="ECO:0000256" key="3">
    <source>
        <dbReference type="ARBA" id="ARBA00012895"/>
    </source>
</evidence>
<dbReference type="AlphaFoldDB" id="A0A484KJL3"/>
<dbReference type="PANTHER" id="PTHR10169">
    <property type="entry name" value="DNA TOPOISOMERASE/GYRASE"/>
    <property type="match status" value="1"/>
</dbReference>
<keyword evidence="7 9" id="KW-0238">DNA-binding</keyword>
<evidence type="ECO:0000256" key="8">
    <source>
        <dbReference type="ARBA" id="ARBA00023235"/>
    </source>
</evidence>
<keyword evidence="4" id="KW-0547">Nucleotide-binding</keyword>
<comment type="catalytic activity">
    <reaction evidence="1 9">
        <text>ATP-dependent breakage, passage and rejoining of double-stranded DNA.</text>
        <dbReference type="EC" id="5.6.2.2"/>
    </reaction>
</comment>
<sequence length="174" mass="19633">MARYGHTKLSSIAKLVFPEIDNCLLEHLKEGVQILEPKWYLPVIPLILVNGCTGLGTGWRSNIPCFNPRDIIDRLRCLLTFEKEKKAKGVKEEIMEVELLCPWYRGFKGSILHSGNDVRGHRIYTSSGVVKLVKPTTLVITELPIGLWTLVYKEETLEQMLAKGLIKTGVALTM</sequence>
<dbReference type="Gene3D" id="3.30.1360.40">
    <property type="match status" value="1"/>
</dbReference>
<dbReference type="InterPro" id="IPR013760">
    <property type="entry name" value="Topo_IIA-like_dom_sf"/>
</dbReference>
<feature type="domain" description="Topo IIA-type catalytic" evidence="10">
    <location>
        <begin position="1"/>
        <end position="174"/>
    </location>
</feature>
<evidence type="ECO:0000256" key="9">
    <source>
        <dbReference type="PROSITE-ProRule" id="PRU01384"/>
    </source>
</evidence>
<comment type="cofactor">
    <cofactor evidence="2">
        <name>Mg(2+)</name>
        <dbReference type="ChEBI" id="CHEBI:18420"/>
    </cofactor>
</comment>
<dbReference type="GO" id="GO:0003677">
    <property type="term" value="F:DNA binding"/>
    <property type="evidence" value="ECO:0007669"/>
    <property type="project" value="UniProtKB-UniRule"/>
</dbReference>
<gene>
    <name evidence="11" type="ORF">CCAM_LOCUS5055</name>
</gene>
<evidence type="ECO:0000256" key="5">
    <source>
        <dbReference type="ARBA" id="ARBA00022840"/>
    </source>
</evidence>
<evidence type="ECO:0000256" key="4">
    <source>
        <dbReference type="ARBA" id="ARBA00022741"/>
    </source>
</evidence>
<dbReference type="PRINTS" id="PR01158">
    <property type="entry name" value="TOPISMRASEII"/>
</dbReference>
<dbReference type="InterPro" id="IPR050634">
    <property type="entry name" value="DNA_Topoisomerase_II"/>
</dbReference>
<dbReference type="GO" id="GO:0006265">
    <property type="term" value="P:DNA topological change"/>
    <property type="evidence" value="ECO:0007669"/>
    <property type="project" value="UniProtKB-UniRule"/>
</dbReference>
<dbReference type="GO" id="GO:0000819">
    <property type="term" value="P:sister chromatid segregation"/>
    <property type="evidence" value="ECO:0007669"/>
    <property type="project" value="TreeGrafter"/>
</dbReference>
<name>A0A484KJL3_9ASTE</name>
<keyword evidence="12" id="KW-1185">Reference proteome</keyword>
<dbReference type="GO" id="GO:0003918">
    <property type="term" value="F:DNA topoisomerase type II (double strand cut, ATP-hydrolyzing) activity"/>
    <property type="evidence" value="ECO:0007669"/>
    <property type="project" value="UniProtKB-EC"/>
</dbReference>
<organism evidence="11 12">
    <name type="scientific">Cuscuta campestris</name>
    <dbReference type="NCBI Taxonomy" id="132261"/>
    <lineage>
        <taxon>Eukaryota</taxon>
        <taxon>Viridiplantae</taxon>
        <taxon>Streptophyta</taxon>
        <taxon>Embryophyta</taxon>
        <taxon>Tracheophyta</taxon>
        <taxon>Spermatophyta</taxon>
        <taxon>Magnoliopsida</taxon>
        <taxon>eudicotyledons</taxon>
        <taxon>Gunneridae</taxon>
        <taxon>Pentapetalae</taxon>
        <taxon>asterids</taxon>
        <taxon>lamiids</taxon>
        <taxon>Solanales</taxon>
        <taxon>Convolvulaceae</taxon>
        <taxon>Cuscuteae</taxon>
        <taxon>Cuscuta</taxon>
        <taxon>Cuscuta subgen. Grammica</taxon>
        <taxon>Cuscuta sect. Cleistogrammica</taxon>
    </lineage>
</organism>
<evidence type="ECO:0000256" key="2">
    <source>
        <dbReference type="ARBA" id="ARBA00001946"/>
    </source>
</evidence>
<evidence type="ECO:0000256" key="6">
    <source>
        <dbReference type="ARBA" id="ARBA00023029"/>
    </source>
</evidence>
<dbReference type="EC" id="5.6.2.2" evidence="3"/>
<keyword evidence="6 9" id="KW-0799">Topoisomerase</keyword>
<dbReference type="PANTHER" id="PTHR10169:SF38">
    <property type="entry name" value="DNA TOPOISOMERASE 2"/>
    <property type="match status" value="1"/>
</dbReference>
<evidence type="ECO:0000313" key="12">
    <source>
        <dbReference type="Proteomes" id="UP000595140"/>
    </source>
</evidence>
<evidence type="ECO:0000256" key="7">
    <source>
        <dbReference type="ARBA" id="ARBA00023125"/>
    </source>
</evidence>
<proteinExistence type="predicted"/>
<evidence type="ECO:0000313" key="11">
    <source>
        <dbReference type="EMBL" id="VFQ63279.1"/>
    </source>
</evidence>
<dbReference type="PROSITE" id="PS52040">
    <property type="entry name" value="TOPO_IIA"/>
    <property type="match status" value="1"/>
</dbReference>
<dbReference type="EMBL" id="OOIL02000283">
    <property type="protein sequence ID" value="VFQ63279.1"/>
    <property type="molecule type" value="Genomic_DNA"/>
</dbReference>